<reference evidence="2" key="1">
    <citation type="journal article" date="2011" name="MBio">
        <title>Novel metabolic attributes of the genus Cyanothece, comprising a group of unicellular nitrogen-fixing Cyanobacteria.</title>
        <authorList>
            <person name="Bandyopadhyay A."/>
            <person name="Elvitigala T."/>
            <person name="Welsh E."/>
            <person name="Stockel J."/>
            <person name="Liberton M."/>
            <person name="Min H."/>
            <person name="Sherman L.A."/>
            <person name="Pakrasi H.B."/>
        </authorList>
    </citation>
    <scope>NUCLEOTIDE SEQUENCE [LARGE SCALE GENOMIC DNA]</scope>
    <source>
        <strain evidence="2">PCC 7822</strain>
        <plasmid evidence="2">Cy782206</plasmid>
    </source>
</reference>
<evidence type="ECO:0000313" key="1">
    <source>
        <dbReference type="EMBL" id="ADN18686.1"/>
    </source>
</evidence>
<proteinExistence type="predicted"/>
<keyword evidence="1" id="KW-0614">Plasmid</keyword>
<organism evidence="1 2">
    <name type="scientific">Gloeothece verrucosa (strain PCC 7822)</name>
    <name type="common">Cyanothece sp. (strain PCC 7822)</name>
    <dbReference type="NCBI Taxonomy" id="497965"/>
    <lineage>
        <taxon>Bacteria</taxon>
        <taxon>Bacillati</taxon>
        <taxon>Cyanobacteriota</taxon>
        <taxon>Cyanophyceae</taxon>
        <taxon>Oscillatoriophycideae</taxon>
        <taxon>Chroococcales</taxon>
        <taxon>Aphanothecaceae</taxon>
        <taxon>Gloeothece</taxon>
        <taxon>Gloeothece verrucosa</taxon>
    </lineage>
</organism>
<dbReference type="HOGENOM" id="CLU_2933676_0_0_3"/>
<accession>E0UP06</accession>
<sequence length="60" mass="7052">MRKPSKIILNQSINKYRSKYCGKFSQYSSECFYYIDPDDDWLVELKILGDTTYGTKTQNG</sequence>
<dbReference type="EMBL" id="CP002204">
    <property type="protein sequence ID" value="ADN18686.1"/>
    <property type="molecule type" value="Genomic_DNA"/>
</dbReference>
<dbReference type="AlphaFoldDB" id="E0UP06"/>
<protein>
    <submittedName>
        <fullName evidence="1">Uncharacterized protein</fullName>
    </submittedName>
</protein>
<evidence type="ECO:0000313" key="2">
    <source>
        <dbReference type="Proteomes" id="UP000008206"/>
    </source>
</evidence>
<gene>
    <name evidence="1" type="ordered locus">Cyan7822_6204</name>
</gene>
<geneLocation type="plasmid" evidence="1 2">
    <name>Cy782206</name>
</geneLocation>
<name>E0UP06_GLOV7</name>
<dbReference type="Proteomes" id="UP000008206">
    <property type="component" value="Plasmid Cy782206"/>
</dbReference>
<dbReference type="KEGG" id="cyj:Cyan7822_6204"/>
<keyword evidence="2" id="KW-1185">Reference proteome</keyword>